<accession>A0ABD2Y8C9</accession>
<protein>
    <recommendedName>
        <fullName evidence="1">TTI1 N-terminal TPR domain-containing protein</fullName>
    </recommendedName>
</protein>
<dbReference type="AlphaFoldDB" id="A0ABD2Y8C9"/>
<evidence type="ECO:0000313" key="2">
    <source>
        <dbReference type="EMBL" id="KAL3503744.1"/>
    </source>
</evidence>
<keyword evidence="3" id="KW-1185">Reference proteome</keyword>
<dbReference type="SUPFAM" id="SSF48371">
    <property type="entry name" value="ARM repeat"/>
    <property type="match status" value="1"/>
</dbReference>
<dbReference type="EMBL" id="JBJUIK010000015">
    <property type="protein sequence ID" value="KAL3503744.1"/>
    <property type="molecule type" value="Genomic_DNA"/>
</dbReference>
<dbReference type="PANTHER" id="PTHR18460:SF3">
    <property type="entry name" value="TELO2-INTERACTING PROTEIN 1 HOMOLOG"/>
    <property type="match status" value="1"/>
</dbReference>
<dbReference type="InterPro" id="IPR052587">
    <property type="entry name" value="TELO2-interacting_protein_1"/>
</dbReference>
<name>A0ABD2Y8C9_9GENT</name>
<dbReference type="InterPro" id="IPR016024">
    <property type="entry name" value="ARM-type_fold"/>
</dbReference>
<organism evidence="2 3">
    <name type="scientific">Cinchona calisaya</name>
    <dbReference type="NCBI Taxonomy" id="153742"/>
    <lineage>
        <taxon>Eukaryota</taxon>
        <taxon>Viridiplantae</taxon>
        <taxon>Streptophyta</taxon>
        <taxon>Embryophyta</taxon>
        <taxon>Tracheophyta</taxon>
        <taxon>Spermatophyta</taxon>
        <taxon>Magnoliopsida</taxon>
        <taxon>eudicotyledons</taxon>
        <taxon>Gunneridae</taxon>
        <taxon>Pentapetalae</taxon>
        <taxon>asterids</taxon>
        <taxon>lamiids</taxon>
        <taxon>Gentianales</taxon>
        <taxon>Rubiaceae</taxon>
        <taxon>Cinchonoideae</taxon>
        <taxon>Cinchoneae</taxon>
        <taxon>Cinchona</taxon>
    </lineage>
</organism>
<proteinExistence type="predicted"/>
<evidence type="ECO:0000313" key="3">
    <source>
        <dbReference type="Proteomes" id="UP001630127"/>
    </source>
</evidence>
<evidence type="ECO:0000259" key="1">
    <source>
        <dbReference type="Pfam" id="PF24173"/>
    </source>
</evidence>
<comment type="caution">
    <text evidence="2">The sequence shown here is derived from an EMBL/GenBank/DDBJ whole genome shotgun (WGS) entry which is preliminary data.</text>
</comment>
<sequence>MEDYNFKAVGYFDGDGEDSRRSSSIFAELKHCCLELLQLFQNPNPKNHSNNSSSSSSAATSQLLQLLRRSPPSSLQPFFDYALFPLLLLLDAAVGCRASPKDDPDGSSLMSAVPKVPLLQVSDQVAEGVLDCLEELLTKCVLASVDQMVVILKKLTSGALLSPLEASEEFRVGIIKCFRALLLCLHCCTDEVCSCKQINDLPMLLGQKYPVSKSDSEPEQCLLAFLQSESASAAVGHWLSLLLKAADVEAARGHRGSATLRVEAFKTLRVLIAKVGNADALAFFLPGVICQIGKVLHMSKTMISGAAGSTKALEQAILSLAEFLSIVLKDDKNIPGLSEFQDNITVCHSSKEKSLVSFLDELRQLPSKIQDQGEVVVQNLSEAPQKSTSMPDIRKSGTVNLEGMRGTLRVNRSKDWIVSTSAHINKILSATFPLLACHPSKKVRQGILAAIQTLLVNCSYTLRESRLLLLECVCVLVCDDSEDVSSAAQAFFGYLFSSNREHLEHDFAAIFSRVIEKISHAVLGNDESMGLSHARKLLVVIYFSGPQFVAAHLLHSSVTAARFLDIFALCLSQNTIFAGSLDKLVTAKPPSAGYMHSIAEMKAIRDASSEGFESIETTKVPYPPKNLPSAYELPGMPPWFVYIGSQKLYKALAGVLRLVGLSLFADSRNEGSLSVIIDIPLGYLRKLISEIRTRQYSMESWESWYNRTGSGQLVRQASTAVCILNEMIYGLSDQAICTFRRMFQYSNLKWQEIEEYDADAYAQHCKHEQTVPDNKRSKARSHLIDSIGSVLHEYLSPELWTLPLDHTDSRLESYSGGGALTLHFFNDNAMLHQEIYLFLHFL</sequence>
<dbReference type="Pfam" id="PF24173">
    <property type="entry name" value="TPR_TTI1_N"/>
    <property type="match status" value="1"/>
</dbReference>
<feature type="domain" description="TTI1 N-terminal TPR" evidence="1">
    <location>
        <begin position="227"/>
        <end position="480"/>
    </location>
</feature>
<dbReference type="PANTHER" id="PTHR18460">
    <property type="entry name" value="TEL2 INTERACTING PROTEIN 1 TTI1 FAMILY MEMBER"/>
    <property type="match status" value="1"/>
</dbReference>
<reference evidence="2 3" key="1">
    <citation type="submission" date="2024-11" db="EMBL/GenBank/DDBJ databases">
        <title>A near-complete genome assembly of Cinchona calisaya.</title>
        <authorList>
            <person name="Lian D.C."/>
            <person name="Zhao X.W."/>
            <person name="Wei L."/>
        </authorList>
    </citation>
    <scope>NUCLEOTIDE SEQUENCE [LARGE SCALE GENOMIC DNA]</scope>
    <source>
        <tissue evidence="2">Nenye</tissue>
    </source>
</reference>
<gene>
    <name evidence="2" type="ORF">ACH5RR_038193</name>
</gene>
<dbReference type="Proteomes" id="UP001630127">
    <property type="component" value="Unassembled WGS sequence"/>
</dbReference>
<dbReference type="InterPro" id="IPR057566">
    <property type="entry name" value="TPR_TTI1_N"/>
</dbReference>